<comment type="caution">
    <text evidence="3">The sequence shown here is derived from an EMBL/GenBank/DDBJ whole genome shotgun (WGS) entry which is preliminary data.</text>
</comment>
<sequence length="70" mass="7788">MMPLTMIDAGVETTVKQIHGRDQTRRFLQNLGFVEGAKVRVVSSLQGNLIVSVKDVRVAISQQMASRIYV</sequence>
<organism evidence="3 4">
    <name type="scientific">Agathobaculum faecis</name>
    <dbReference type="NCBI Taxonomy" id="2763013"/>
    <lineage>
        <taxon>Bacteria</taxon>
        <taxon>Bacillati</taxon>
        <taxon>Bacillota</taxon>
        <taxon>Clostridia</taxon>
        <taxon>Eubacteriales</taxon>
        <taxon>Butyricicoccaceae</taxon>
        <taxon>Agathobaculum</taxon>
    </lineage>
</organism>
<accession>A0A923RXW8</accession>
<dbReference type="SMART" id="SM00899">
    <property type="entry name" value="FeoA"/>
    <property type="match status" value="1"/>
</dbReference>
<feature type="domain" description="Ferrous iron transporter FeoA-like" evidence="2">
    <location>
        <begin position="2"/>
        <end position="70"/>
    </location>
</feature>
<dbReference type="GO" id="GO:0046914">
    <property type="term" value="F:transition metal ion binding"/>
    <property type="evidence" value="ECO:0007669"/>
    <property type="project" value="InterPro"/>
</dbReference>
<dbReference type="Gene3D" id="2.30.30.90">
    <property type="match status" value="1"/>
</dbReference>
<dbReference type="Proteomes" id="UP000606499">
    <property type="component" value="Unassembled WGS sequence"/>
</dbReference>
<dbReference type="InterPro" id="IPR007167">
    <property type="entry name" value="Fe-transptr_FeoA-like"/>
</dbReference>
<dbReference type="InterPro" id="IPR038157">
    <property type="entry name" value="FeoA_core_dom"/>
</dbReference>
<evidence type="ECO:0000259" key="2">
    <source>
        <dbReference type="SMART" id="SM00899"/>
    </source>
</evidence>
<evidence type="ECO:0000313" key="4">
    <source>
        <dbReference type="Proteomes" id="UP000606499"/>
    </source>
</evidence>
<keyword evidence="4" id="KW-1185">Reference proteome</keyword>
<gene>
    <name evidence="3" type="ORF">H8S45_04755</name>
</gene>
<evidence type="ECO:0000313" key="3">
    <source>
        <dbReference type="EMBL" id="MBC5724770.1"/>
    </source>
</evidence>
<dbReference type="SUPFAM" id="SSF50037">
    <property type="entry name" value="C-terminal domain of transcriptional repressors"/>
    <property type="match status" value="1"/>
</dbReference>
<dbReference type="PANTHER" id="PTHR43151:SF1">
    <property type="entry name" value="SSR2333 PROTEIN"/>
    <property type="match status" value="1"/>
</dbReference>
<dbReference type="EMBL" id="JACOPL010000003">
    <property type="protein sequence ID" value="MBC5724770.1"/>
    <property type="molecule type" value="Genomic_DNA"/>
</dbReference>
<dbReference type="PANTHER" id="PTHR43151">
    <property type="entry name" value="FEOA FAMILY PROTEIN"/>
    <property type="match status" value="1"/>
</dbReference>
<dbReference type="InterPro" id="IPR008988">
    <property type="entry name" value="Transcriptional_repressor_C"/>
</dbReference>
<reference evidence="3" key="1">
    <citation type="submission" date="2020-08" db="EMBL/GenBank/DDBJ databases">
        <title>Genome public.</title>
        <authorList>
            <person name="Liu C."/>
            <person name="Sun Q."/>
        </authorList>
    </citation>
    <scope>NUCLEOTIDE SEQUENCE</scope>
    <source>
        <strain evidence="3">NSJ-28</strain>
    </source>
</reference>
<proteinExistence type="predicted"/>
<name>A0A923RXW8_9FIRM</name>
<evidence type="ECO:0000256" key="1">
    <source>
        <dbReference type="ARBA" id="ARBA00023004"/>
    </source>
</evidence>
<dbReference type="InterPro" id="IPR053184">
    <property type="entry name" value="FeoA-like"/>
</dbReference>
<dbReference type="Pfam" id="PF04023">
    <property type="entry name" value="FeoA"/>
    <property type="match status" value="1"/>
</dbReference>
<keyword evidence="1" id="KW-0408">Iron</keyword>
<protein>
    <submittedName>
        <fullName evidence="3">Ferrous iron transport protein A</fullName>
    </submittedName>
</protein>
<dbReference type="AlphaFoldDB" id="A0A923RXW8"/>